<keyword evidence="5" id="KW-1133">Transmembrane helix</keyword>
<feature type="repeat" description="TPR" evidence="3">
    <location>
        <begin position="425"/>
        <end position="458"/>
    </location>
</feature>
<dbReference type="Pfam" id="PF13519">
    <property type="entry name" value="VWA_2"/>
    <property type="match status" value="1"/>
</dbReference>
<keyword evidence="1" id="KW-0677">Repeat</keyword>
<feature type="region of interest" description="Disordered" evidence="4">
    <location>
        <begin position="482"/>
        <end position="505"/>
    </location>
</feature>
<dbReference type="PANTHER" id="PTHR22550">
    <property type="entry name" value="SPORE GERMINATION PROTEIN"/>
    <property type="match status" value="1"/>
</dbReference>
<reference evidence="7" key="1">
    <citation type="journal article" date="2022" name="Microorganisms">
        <title>Two New Species of Filamentous Sulfur Bacteria of the Genus Thiothrix, Thiothrix winogradskyi sp. nov. and 'Candidatus Thiothrix sulfatifontis' sp. nov.</title>
        <authorList>
            <person name="Ravin N.V."/>
            <person name="Rossetti S."/>
            <person name="Beletsky A.V."/>
            <person name="Kadnikov V.V."/>
            <person name="Rudenko T.S."/>
            <person name="Smolyakov D.D."/>
            <person name="Moskvitina M.I."/>
            <person name="Gureeva M.V."/>
            <person name="Mardanov A.V."/>
            <person name="Grabovich M.Y."/>
        </authorList>
    </citation>
    <scope>NUCLEOTIDE SEQUENCE</scope>
    <source>
        <strain evidence="7">CT3</strain>
    </source>
</reference>
<sequence length="605" mass="66717">MATLATAGKRMTFWQALHWREPLWLLLALFPLLLAVWGYFQQRRQAQTYADPHLLPWVQVTASQHSWRKWLSPQTLWAIAWVLFAISLAGPRIPQTQPDDLRPAQFDVLVVLDISRSMQATDLAPNRLQRAALELHELLSLAQGSRVGIVVYGARPHLFAPLTNDTNAVRFYLQHLETLVLPTLGTDHTVALDFAQQELAAREQALPAAVLWITDGDIPADQHAALQTRVQILQTAGIPLYSLGVGTEDGEAIPLPGGKWLEHDGQAVRSRLDSTLLQSLTVQAGGAYSAVKDDASDWQRLYTKGIAQAFPAQAEAGQQWRELYVWTLLAAMGVMFFALGKKSPLTPLLQRGEPEGRYSPVSPFAKGGLRGIFFLCFLIAFSDPPQAAETDLTNGIAAYRAEQYATATQHFTAAVFAARDDTERARALHNLGNSYFQQGDYAAAAHVFRDALTYRPEHPATEQNLELAAELQAELERRLAAANRAAADNASTGARRERDTNTLDWDQASTLTLGEGKDAPVNAPPPDLPPDFNQLVAKGMARLAETGATDPQTWRKSQQSLDDARIALQQLNDDPAALWKRLFEVEEGYPAPQTQSNALPGVLPW</sequence>
<evidence type="ECO:0000256" key="1">
    <source>
        <dbReference type="ARBA" id="ARBA00022737"/>
    </source>
</evidence>
<dbReference type="InterPro" id="IPR013105">
    <property type="entry name" value="TPR_2"/>
</dbReference>
<evidence type="ECO:0000256" key="4">
    <source>
        <dbReference type="SAM" id="MobiDB-lite"/>
    </source>
</evidence>
<evidence type="ECO:0000313" key="7">
    <source>
        <dbReference type="EMBL" id="UJS24250.1"/>
    </source>
</evidence>
<dbReference type="InterPro" id="IPR050768">
    <property type="entry name" value="UPF0353/GerABKA_families"/>
</dbReference>
<keyword evidence="8" id="KW-1185">Reference proteome</keyword>
<evidence type="ECO:0000256" key="3">
    <source>
        <dbReference type="PROSITE-ProRule" id="PRU00339"/>
    </source>
</evidence>
<dbReference type="InterPro" id="IPR036465">
    <property type="entry name" value="vWFA_dom_sf"/>
</dbReference>
<dbReference type="SUPFAM" id="SSF53300">
    <property type="entry name" value="vWA-like"/>
    <property type="match status" value="1"/>
</dbReference>
<protein>
    <submittedName>
        <fullName evidence="7">VWA domain-containing protein</fullName>
    </submittedName>
</protein>
<dbReference type="RefSeq" id="WP_236498618.1">
    <property type="nucleotide sequence ID" value="NZ_CP091244.1"/>
</dbReference>
<dbReference type="SMART" id="SM00028">
    <property type="entry name" value="TPR"/>
    <property type="match status" value="1"/>
</dbReference>
<dbReference type="InterPro" id="IPR019734">
    <property type="entry name" value="TPR_rpt"/>
</dbReference>
<dbReference type="SMART" id="SM00327">
    <property type="entry name" value="VWA"/>
    <property type="match status" value="1"/>
</dbReference>
<dbReference type="Pfam" id="PF07719">
    <property type="entry name" value="TPR_2"/>
    <property type="match status" value="1"/>
</dbReference>
<keyword evidence="5" id="KW-0472">Membrane</keyword>
<dbReference type="PROSITE" id="PS50234">
    <property type="entry name" value="VWFA"/>
    <property type="match status" value="1"/>
</dbReference>
<evidence type="ECO:0000256" key="5">
    <source>
        <dbReference type="SAM" id="Phobius"/>
    </source>
</evidence>
<dbReference type="PANTHER" id="PTHR22550:SF14">
    <property type="entry name" value="VWFA DOMAIN-CONTAINING PROTEIN"/>
    <property type="match status" value="1"/>
</dbReference>
<evidence type="ECO:0000256" key="2">
    <source>
        <dbReference type="ARBA" id="ARBA00022803"/>
    </source>
</evidence>
<dbReference type="Gene3D" id="3.40.50.410">
    <property type="entry name" value="von Willebrand factor, type A domain"/>
    <property type="match status" value="1"/>
</dbReference>
<feature type="domain" description="VWFA" evidence="6">
    <location>
        <begin position="107"/>
        <end position="310"/>
    </location>
</feature>
<dbReference type="InterPro" id="IPR002035">
    <property type="entry name" value="VWF_A"/>
</dbReference>
<feature type="transmembrane region" description="Helical" evidence="5">
    <location>
        <begin position="323"/>
        <end position="340"/>
    </location>
</feature>
<evidence type="ECO:0000313" key="8">
    <source>
        <dbReference type="Proteomes" id="UP001054801"/>
    </source>
</evidence>
<gene>
    <name evidence="7" type="ORF">L2Y54_20325</name>
</gene>
<feature type="transmembrane region" description="Helical" evidence="5">
    <location>
        <begin position="23"/>
        <end position="40"/>
    </location>
</feature>
<evidence type="ECO:0000259" key="6">
    <source>
        <dbReference type="PROSITE" id="PS50234"/>
    </source>
</evidence>
<proteinExistence type="predicted"/>
<accession>A0ABY3SYR2</accession>
<dbReference type="Proteomes" id="UP001054801">
    <property type="component" value="Chromosome"/>
</dbReference>
<dbReference type="CDD" id="cd00198">
    <property type="entry name" value="vWFA"/>
    <property type="match status" value="1"/>
</dbReference>
<dbReference type="PROSITE" id="PS50005">
    <property type="entry name" value="TPR"/>
    <property type="match status" value="1"/>
</dbReference>
<name>A0ABY3SYR2_9GAMM</name>
<keyword evidence="5" id="KW-0812">Transmembrane</keyword>
<keyword evidence="2 3" id="KW-0802">TPR repeat</keyword>
<organism evidence="7 8">
    <name type="scientific">Thiothrix winogradskyi</name>
    <dbReference type="NCBI Taxonomy" id="96472"/>
    <lineage>
        <taxon>Bacteria</taxon>
        <taxon>Pseudomonadati</taxon>
        <taxon>Pseudomonadota</taxon>
        <taxon>Gammaproteobacteria</taxon>
        <taxon>Thiotrichales</taxon>
        <taxon>Thiotrichaceae</taxon>
        <taxon>Thiothrix</taxon>
    </lineage>
</organism>
<dbReference type="InterPro" id="IPR011990">
    <property type="entry name" value="TPR-like_helical_dom_sf"/>
</dbReference>
<dbReference type="PROSITE" id="PS50293">
    <property type="entry name" value="TPR_REGION"/>
    <property type="match status" value="1"/>
</dbReference>
<dbReference type="Gene3D" id="1.25.40.10">
    <property type="entry name" value="Tetratricopeptide repeat domain"/>
    <property type="match status" value="1"/>
</dbReference>
<dbReference type="SUPFAM" id="SSF48452">
    <property type="entry name" value="TPR-like"/>
    <property type="match status" value="1"/>
</dbReference>
<dbReference type="EMBL" id="CP091244">
    <property type="protein sequence ID" value="UJS24250.1"/>
    <property type="molecule type" value="Genomic_DNA"/>
</dbReference>